<evidence type="ECO:0000256" key="2">
    <source>
        <dbReference type="ARBA" id="ARBA00023163"/>
    </source>
</evidence>
<reference evidence="5" key="1">
    <citation type="journal article" date="2023" name="Plant J.">
        <title>The genome of the king protea, Protea cynaroides.</title>
        <authorList>
            <person name="Chang J."/>
            <person name="Duong T.A."/>
            <person name="Schoeman C."/>
            <person name="Ma X."/>
            <person name="Roodt D."/>
            <person name="Barker N."/>
            <person name="Li Z."/>
            <person name="Van de Peer Y."/>
            <person name="Mizrachi E."/>
        </authorList>
    </citation>
    <scope>NUCLEOTIDE SEQUENCE</scope>
    <source>
        <tissue evidence="5">Young leaves</tissue>
    </source>
</reference>
<evidence type="ECO:0000313" key="6">
    <source>
        <dbReference type="Proteomes" id="UP001141806"/>
    </source>
</evidence>
<gene>
    <name evidence="5" type="ORF">NE237_019251</name>
</gene>
<evidence type="ECO:0000256" key="1">
    <source>
        <dbReference type="ARBA" id="ARBA00023015"/>
    </source>
</evidence>
<name>A0A9Q0KBH4_9MAGN</name>
<evidence type="ECO:0000256" key="4">
    <source>
        <dbReference type="SAM" id="MobiDB-lite"/>
    </source>
</evidence>
<feature type="compositionally biased region" description="Polar residues" evidence="4">
    <location>
        <begin position="1"/>
        <end position="14"/>
    </location>
</feature>
<comment type="similarity">
    <text evidence="3">Belongs to the GRAS family.</text>
</comment>
<feature type="region of interest" description="Disordered" evidence="4">
    <location>
        <begin position="1"/>
        <end position="36"/>
    </location>
</feature>
<keyword evidence="6" id="KW-1185">Reference proteome</keyword>
<proteinExistence type="inferred from homology"/>
<feature type="region of interest" description="Leucine repeat II (LRII)" evidence="3">
    <location>
        <begin position="335"/>
        <end position="367"/>
    </location>
</feature>
<evidence type="ECO:0000313" key="5">
    <source>
        <dbReference type="EMBL" id="KAJ4967402.1"/>
    </source>
</evidence>
<keyword evidence="2" id="KW-0804">Transcription</keyword>
<comment type="caution">
    <text evidence="3">Lacks conserved residue(s) required for the propagation of feature annotation.</text>
</comment>
<dbReference type="Proteomes" id="UP001141806">
    <property type="component" value="Unassembled WGS sequence"/>
</dbReference>
<dbReference type="EMBL" id="JAMYWD010000007">
    <property type="protein sequence ID" value="KAJ4967402.1"/>
    <property type="molecule type" value="Genomic_DNA"/>
</dbReference>
<comment type="caution">
    <text evidence="5">The sequence shown here is derived from an EMBL/GenBank/DDBJ whole genome shotgun (WGS) entry which is preliminary data.</text>
</comment>
<evidence type="ECO:0008006" key="7">
    <source>
        <dbReference type="Google" id="ProtNLM"/>
    </source>
</evidence>
<dbReference type="Pfam" id="PF03514">
    <property type="entry name" value="GRAS"/>
    <property type="match status" value="1"/>
</dbReference>
<dbReference type="PROSITE" id="PS50985">
    <property type="entry name" value="GRAS"/>
    <property type="match status" value="1"/>
</dbReference>
<dbReference type="InterPro" id="IPR005202">
    <property type="entry name" value="TF_GRAS"/>
</dbReference>
<protein>
    <recommendedName>
        <fullName evidence="7">Scarecrow-like protein 15</fullName>
    </recommendedName>
</protein>
<dbReference type="AlphaFoldDB" id="A0A9Q0KBH4"/>
<keyword evidence="1" id="KW-0805">Transcription regulation</keyword>
<organism evidence="5 6">
    <name type="scientific">Protea cynaroides</name>
    <dbReference type="NCBI Taxonomy" id="273540"/>
    <lineage>
        <taxon>Eukaryota</taxon>
        <taxon>Viridiplantae</taxon>
        <taxon>Streptophyta</taxon>
        <taxon>Embryophyta</taxon>
        <taxon>Tracheophyta</taxon>
        <taxon>Spermatophyta</taxon>
        <taxon>Magnoliopsida</taxon>
        <taxon>Proteales</taxon>
        <taxon>Proteaceae</taxon>
        <taxon>Protea</taxon>
    </lineage>
</organism>
<sequence>MKSPFNTTNTTQQLLHPKPSLSCNNTSTATTHHPSFHTPVSCYEPTSVLDIRHSPSAVAGAPDSVPAITGGTFLDDPPLHWDDPLLLHHLPLFQSEDWDSMMSGFDRRDDSAPTSRTLFHFGSFDPQNPPLDPCFPASSPVHPDFNASLFSPNQNLSQDSNLSRQSHDSYQSNLEFDCLQLDHLIKAAGYFESGQLQHAQVILERLNQRLQSPDGKPLERAAFYFKEALQLPLTGSNRATYSSISATFNKIRAYKALCEISPITPFANFTTNQTLLETLNGARFIHAIDFEIGLGLQWASFMQELANRSRDYNLPPSALRVTAVVPEESLIEAKLIKDNLCQLADELGIRFQIAFVSVRSFEASMFNAIRFAEGETIAVNLSPAILGHLAVMDSISRFFCLLRQIAPQIVLFVDTEGWREGGPPSFRRNFINGLELYSSLLESLDAANTHGLDFVRLIEKYLLRPKIFAAVAAARNRVPSSWWELLVGAGMLPVAFSEFTESQAQCLVRRAQARGFHVAKLQSSMLLCWHGKELVATSAWRC</sequence>
<dbReference type="PANTHER" id="PTHR31636">
    <property type="entry name" value="OSJNBA0084A10.13 PROTEIN-RELATED"/>
    <property type="match status" value="1"/>
</dbReference>
<evidence type="ECO:0000256" key="3">
    <source>
        <dbReference type="PROSITE-ProRule" id="PRU01191"/>
    </source>
</evidence>
<dbReference type="OrthoDB" id="764992at2759"/>
<feature type="compositionally biased region" description="Polar residues" evidence="4">
    <location>
        <begin position="21"/>
        <end position="33"/>
    </location>
</feature>
<accession>A0A9Q0KBH4</accession>
<feature type="region of interest" description="SAW" evidence="3">
    <location>
        <begin position="472"/>
        <end position="541"/>
    </location>
</feature>